<dbReference type="AlphaFoldDB" id="A0A0E9WE55"/>
<protein>
    <submittedName>
        <fullName evidence="1">Uncharacterized protein</fullName>
    </submittedName>
</protein>
<evidence type="ECO:0000313" key="1">
    <source>
        <dbReference type="EMBL" id="JAH88596.1"/>
    </source>
</evidence>
<reference evidence="1" key="1">
    <citation type="submission" date="2014-11" db="EMBL/GenBank/DDBJ databases">
        <authorList>
            <person name="Amaro Gonzalez C."/>
        </authorList>
    </citation>
    <scope>NUCLEOTIDE SEQUENCE</scope>
</reference>
<organism evidence="1">
    <name type="scientific">Anguilla anguilla</name>
    <name type="common">European freshwater eel</name>
    <name type="synonym">Muraena anguilla</name>
    <dbReference type="NCBI Taxonomy" id="7936"/>
    <lineage>
        <taxon>Eukaryota</taxon>
        <taxon>Metazoa</taxon>
        <taxon>Chordata</taxon>
        <taxon>Craniata</taxon>
        <taxon>Vertebrata</taxon>
        <taxon>Euteleostomi</taxon>
        <taxon>Actinopterygii</taxon>
        <taxon>Neopterygii</taxon>
        <taxon>Teleostei</taxon>
        <taxon>Anguilliformes</taxon>
        <taxon>Anguillidae</taxon>
        <taxon>Anguilla</taxon>
    </lineage>
</organism>
<sequence length="69" mass="7772">MQKVNGSEGSANGKRRLVRTVTCPQTDNADGTQKAGSRQQVIASTASSHFSFRRRCHWFKPRYGYILLN</sequence>
<name>A0A0E9WE55_ANGAN</name>
<reference evidence="1" key="2">
    <citation type="journal article" date="2015" name="Fish Shellfish Immunol.">
        <title>Early steps in the European eel (Anguilla anguilla)-Vibrio vulnificus interaction in the gills: Role of the RtxA13 toxin.</title>
        <authorList>
            <person name="Callol A."/>
            <person name="Pajuelo D."/>
            <person name="Ebbesson L."/>
            <person name="Teles M."/>
            <person name="MacKenzie S."/>
            <person name="Amaro C."/>
        </authorList>
    </citation>
    <scope>NUCLEOTIDE SEQUENCE</scope>
</reference>
<proteinExistence type="predicted"/>
<accession>A0A0E9WE55</accession>
<dbReference type="EMBL" id="GBXM01019981">
    <property type="protein sequence ID" value="JAH88596.1"/>
    <property type="molecule type" value="Transcribed_RNA"/>
</dbReference>